<name>A0A140L6J9_9FIRM</name>
<dbReference type="EMBL" id="LOEE01000028">
    <property type="protein sequence ID" value="KXG76174.1"/>
    <property type="molecule type" value="Genomic_DNA"/>
</dbReference>
<accession>A0A140L6J9</accession>
<comment type="caution">
    <text evidence="2">The sequence shown here is derived from an EMBL/GenBank/DDBJ whole genome shotgun (WGS) entry which is preliminary data.</text>
</comment>
<evidence type="ECO:0000313" key="2">
    <source>
        <dbReference type="EMBL" id="KXG76174.1"/>
    </source>
</evidence>
<feature type="domain" description="Aminoglycoside phosphotransferase" evidence="1">
    <location>
        <begin position="190"/>
        <end position="247"/>
    </location>
</feature>
<dbReference type="Pfam" id="PF01636">
    <property type="entry name" value="APH"/>
    <property type="match status" value="1"/>
</dbReference>
<keyword evidence="2" id="KW-0167">Capsid protein</keyword>
<dbReference type="InterPro" id="IPR002575">
    <property type="entry name" value="Aminoglycoside_PTrfase"/>
</dbReference>
<dbReference type="NCBIfam" id="TIGR02906">
    <property type="entry name" value="spore_CotS"/>
    <property type="match status" value="1"/>
</dbReference>
<dbReference type="Gene3D" id="3.90.1200.10">
    <property type="match status" value="1"/>
</dbReference>
<evidence type="ECO:0000259" key="1">
    <source>
        <dbReference type="Pfam" id="PF01636"/>
    </source>
</evidence>
<dbReference type="STRING" id="520762.AN619_11310"/>
<gene>
    <name evidence="2" type="primary">cotI_4</name>
    <name evidence="2" type="ORF">AN619_11310</name>
</gene>
<dbReference type="PANTHER" id="PTHR39179">
    <property type="entry name" value="SPORE COAT PROTEIN I"/>
    <property type="match status" value="1"/>
</dbReference>
<dbReference type="SUPFAM" id="SSF56112">
    <property type="entry name" value="Protein kinase-like (PK-like)"/>
    <property type="match status" value="1"/>
</dbReference>
<dbReference type="PANTHER" id="PTHR39179:SF1">
    <property type="entry name" value="SPORE COAT PROTEIN I"/>
    <property type="match status" value="1"/>
</dbReference>
<dbReference type="InterPro" id="IPR014255">
    <property type="entry name" value="Spore_coat_CotS"/>
</dbReference>
<keyword evidence="3" id="KW-1185">Reference proteome</keyword>
<reference evidence="2 3" key="1">
    <citation type="submission" date="2015-12" db="EMBL/GenBank/DDBJ databases">
        <title>Draft genome sequence of the thermoanaerobe Thermotalea metallivorans, an isolate from the runoff channel of the Great Artesian Basin, Australia.</title>
        <authorList>
            <person name="Patel B.K."/>
        </authorList>
    </citation>
    <scope>NUCLEOTIDE SEQUENCE [LARGE SCALE GENOMIC DNA]</scope>
    <source>
        <strain evidence="2 3">B2-1</strain>
    </source>
</reference>
<dbReference type="InterPro" id="IPR011009">
    <property type="entry name" value="Kinase-like_dom_sf"/>
</dbReference>
<dbReference type="Gene3D" id="3.30.200.20">
    <property type="entry name" value="Phosphorylase Kinase, domain 1"/>
    <property type="match status" value="1"/>
</dbReference>
<dbReference type="PATRIC" id="fig|520762.4.peg.1266"/>
<dbReference type="InterPro" id="IPR047175">
    <property type="entry name" value="CotS-like"/>
</dbReference>
<keyword evidence="2" id="KW-0946">Virion</keyword>
<organism evidence="2 3">
    <name type="scientific">Thermotalea metallivorans</name>
    <dbReference type="NCBI Taxonomy" id="520762"/>
    <lineage>
        <taxon>Bacteria</taxon>
        <taxon>Bacillati</taxon>
        <taxon>Bacillota</taxon>
        <taxon>Clostridia</taxon>
        <taxon>Peptostreptococcales</taxon>
        <taxon>Thermotaleaceae</taxon>
        <taxon>Thermotalea</taxon>
    </lineage>
</organism>
<dbReference type="GO" id="GO:0042601">
    <property type="term" value="C:endospore-forming forespore"/>
    <property type="evidence" value="ECO:0007669"/>
    <property type="project" value="TreeGrafter"/>
</dbReference>
<protein>
    <submittedName>
        <fullName evidence="2">Spore coat protein I</fullName>
    </submittedName>
</protein>
<proteinExistence type="predicted"/>
<dbReference type="AlphaFoldDB" id="A0A140L6J9"/>
<evidence type="ECO:0000313" key="3">
    <source>
        <dbReference type="Proteomes" id="UP000070456"/>
    </source>
</evidence>
<dbReference type="RefSeq" id="WP_068555611.1">
    <property type="nucleotide sequence ID" value="NZ_LOEE01000028.1"/>
</dbReference>
<sequence>METKIGEIARRFGLKVSTIIPLRAVYLVDSNEGRFCLKKINYKEDKLLFLYGAKEYLAENGFDRTDRYRTVYRKPFVKYKDDLYIMTKWIDGRECDFHNPLEIQEAARNLGRFHIASKGYVALENSKAKSDLGKWTKIYLQRCEDLIYIKNLVKMKSVKDTVDTLFLRNVDTCYRMGLSAVQMLQGNGYFEQVEEEEKEYYLCHHDYTYHNIIVDMEGNQHVIDFDYCKYELRCYDLAHLIMRNIRRFYWDFDMAMELIDSYHQVRSLSDRELKLMATLFQFPQRFWRVCNRYYYEKYGWTEDVFLRYLEETIGDMPFQIDFLEKYYKKFM</sequence>
<dbReference type="Proteomes" id="UP000070456">
    <property type="component" value="Unassembled WGS sequence"/>
</dbReference>